<name>A0A6A6HJ36_VIRVR</name>
<feature type="compositionally biased region" description="Polar residues" evidence="1">
    <location>
        <begin position="32"/>
        <end position="45"/>
    </location>
</feature>
<feature type="compositionally biased region" description="Low complexity" evidence="1">
    <location>
        <begin position="46"/>
        <end position="62"/>
    </location>
</feature>
<gene>
    <name evidence="2" type="ORF">EV356DRAFT_520341</name>
</gene>
<accession>A0A6A6HJ36</accession>
<feature type="region of interest" description="Disordered" evidence="1">
    <location>
        <begin position="1"/>
        <end position="87"/>
    </location>
</feature>
<organism evidence="2 3">
    <name type="scientific">Viridothelium virens</name>
    <name type="common">Speckled blister lichen</name>
    <name type="synonym">Trypethelium virens</name>
    <dbReference type="NCBI Taxonomy" id="1048519"/>
    <lineage>
        <taxon>Eukaryota</taxon>
        <taxon>Fungi</taxon>
        <taxon>Dikarya</taxon>
        <taxon>Ascomycota</taxon>
        <taxon>Pezizomycotina</taxon>
        <taxon>Dothideomycetes</taxon>
        <taxon>Dothideomycetes incertae sedis</taxon>
        <taxon>Trypetheliales</taxon>
        <taxon>Trypetheliaceae</taxon>
        <taxon>Viridothelium</taxon>
    </lineage>
</organism>
<dbReference type="AlphaFoldDB" id="A0A6A6HJ36"/>
<evidence type="ECO:0000313" key="3">
    <source>
        <dbReference type="Proteomes" id="UP000800092"/>
    </source>
</evidence>
<dbReference type="EMBL" id="ML991778">
    <property type="protein sequence ID" value="KAF2237829.1"/>
    <property type="molecule type" value="Genomic_DNA"/>
</dbReference>
<feature type="region of interest" description="Disordered" evidence="1">
    <location>
        <begin position="347"/>
        <end position="372"/>
    </location>
</feature>
<evidence type="ECO:0000256" key="1">
    <source>
        <dbReference type="SAM" id="MobiDB-lite"/>
    </source>
</evidence>
<proteinExistence type="predicted"/>
<sequence length="372" mass="42133">MGDHYASHPNEKFTNANEAFPDATLPPRRILQSRSCKSSILSSTVSDRNTPSTSSTSSASRADPVKLRQNQNNPASSGTRPQIPRVGRNLPLLSAERELIGGLPESFPQSFPTASSEPVAFNSDYYVAFDPVTSCSEDWCEARLSILIPKNLEQNPFDEADYVKAGLAFYPEGDLVKKLHDCQGVRGGKCPSAYESPWAKGKGKGRILVVRWRHPEVDLFGRKMHSWQQKRRCCVPCIKALIDAPEKFEVQFRRGLHAYLMAPANGKEMQPYGKPVTDEERARRKRNKKPVVEMCQANGVLVEDREHKDSREWLKEEDRDEDKEMIVEREGLKVEQGRHMMVTRAKAGRALSLQKRSKEEGDENAQRKRRKL</sequence>
<protein>
    <submittedName>
        <fullName evidence="2">Uncharacterized protein</fullName>
    </submittedName>
</protein>
<reference evidence="2" key="1">
    <citation type="journal article" date="2020" name="Stud. Mycol.">
        <title>101 Dothideomycetes genomes: a test case for predicting lifestyles and emergence of pathogens.</title>
        <authorList>
            <person name="Haridas S."/>
            <person name="Albert R."/>
            <person name="Binder M."/>
            <person name="Bloem J."/>
            <person name="Labutti K."/>
            <person name="Salamov A."/>
            <person name="Andreopoulos B."/>
            <person name="Baker S."/>
            <person name="Barry K."/>
            <person name="Bills G."/>
            <person name="Bluhm B."/>
            <person name="Cannon C."/>
            <person name="Castanera R."/>
            <person name="Culley D."/>
            <person name="Daum C."/>
            <person name="Ezra D."/>
            <person name="Gonzalez J."/>
            <person name="Henrissat B."/>
            <person name="Kuo A."/>
            <person name="Liang C."/>
            <person name="Lipzen A."/>
            <person name="Lutzoni F."/>
            <person name="Magnuson J."/>
            <person name="Mondo S."/>
            <person name="Nolan M."/>
            <person name="Ohm R."/>
            <person name="Pangilinan J."/>
            <person name="Park H.-J."/>
            <person name="Ramirez L."/>
            <person name="Alfaro M."/>
            <person name="Sun H."/>
            <person name="Tritt A."/>
            <person name="Yoshinaga Y."/>
            <person name="Zwiers L.-H."/>
            <person name="Turgeon B."/>
            <person name="Goodwin S."/>
            <person name="Spatafora J."/>
            <person name="Crous P."/>
            <person name="Grigoriev I."/>
        </authorList>
    </citation>
    <scope>NUCLEOTIDE SEQUENCE</scope>
    <source>
        <strain evidence="2">Tuck. ex Michener</strain>
    </source>
</reference>
<feature type="compositionally biased region" description="Polar residues" evidence="1">
    <location>
        <begin position="68"/>
        <end position="80"/>
    </location>
</feature>
<keyword evidence="3" id="KW-1185">Reference proteome</keyword>
<dbReference type="Proteomes" id="UP000800092">
    <property type="component" value="Unassembled WGS sequence"/>
</dbReference>
<feature type="compositionally biased region" description="Basic and acidic residues" evidence="1">
    <location>
        <begin position="1"/>
        <end position="11"/>
    </location>
</feature>
<evidence type="ECO:0000313" key="2">
    <source>
        <dbReference type="EMBL" id="KAF2237829.1"/>
    </source>
</evidence>